<keyword evidence="6" id="KW-0285">Flavoprotein</keyword>
<dbReference type="EMBL" id="CAJNIZ010040336">
    <property type="protein sequence ID" value="CAE7601838.1"/>
    <property type="molecule type" value="Genomic_DNA"/>
</dbReference>
<dbReference type="InterPro" id="IPR029045">
    <property type="entry name" value="ClpP/crotonase-like_dom_sf"/>
</dbReference>
<evidence type="ECO:0000259" key="14">
    <source>
        <dbReference type="Pfam" id="PF02770"/>
    </source>
</evidence>
<dbReference type="InterPro" id="IPR005097">
    <property type="entry name" value="Sacchrp_dh_NADP-bd"/>
</dbReference>
<dbReference type="InterPro" id="IPR025110">
    <property type="entry name" value="AMP-bd_C"/>
</dbReference>
<organism evidence="18 19">
    <name type="scientific">Symbiodinium pilosum</name>
    <name type="common">Dinoflagellate</name>
    <dbReference type="NCBI Taxonomy" id="2952"/>
    <lineage>
        <taxon>Eukaryota</taxon>
        <taxon>Sar</taxon>
        <taxon>Alveolata</taxon>
        <taxon>Dinophyceae</taxon>
        <taxon>Suessiales</taxon>
        <taxon>Symbiodiniaceae</taxon>
        <taxon>Symbiodinium</taxon>
    </lineage>
</organism>
<evidence type="ECO:0000259" key="12">
    <source>
        <dbReference type="Pfam" id="PF00441"/>
    </source>
</evidence>
<dbReference type="Pfam" id="PF13561">
    <property type="entry name" value="adh_short_C2"/>
    <property type="match status" value="1"/>
</dbReference>
<evidence type="ECO:0000256" key="4">
    <source>
        <dbReference type="ARBA" id="ARBA00022450"/>
    </source>
</evidence>
<accession>A0A812V505</accession>
<evidence type="ECO:0000259" key="13">
    <source>
        <dbReference type="Pfam" id="PF00501"/>
    </source>
</evidence>
<dbReference type="InterPro" id="IPR004136">
    <property type="entry name" value="NMO"/>
</dbReference>
<dbReference type="Pfam" id="PF02771">
    <property type="entry name" value="Acyl-CoA_dh_N"/>
    <property type="match status" value="1"/>
</dbReference>
<protein>
    <submittedName>
        <fullName evidence="18">Uncharacterized protein</fullName>
    </submittedName>
</protein>
<dbReference type="Pfam" id="PF00106">
    <property type="entry name" value="adh_short"/>
    <property type="match status" value="1"/>
</dbReference>
<dbReference type="SUPFAM" id="SSF56801">
    <property type="entry name" value="Acetyl-CoA synthetase-like"/>
    <property type="match status" value="1"/>
</dbReference>
<dbReference type="PANTHER" id="PTHR43180:SF28">
    <property type="entry name" value="NAD(P)-BINDING ROSSMANN-FOLD SUPERFAMILY PROTEIN"/>
    <property type="match status" value="1"/>
</dbReference>
<dbReference type="PRINTS" id="PR00080">
    <property type="entry name" value="SDRFAMILY"/>
</dbReference>
<keyword evidence="8" id="KW-0274">FAD</keyword>
<dbReference type="InterPro" id="IPR045851">
    <property type="entry name" value="AMP-bd_C_sf"/>
</dbReference>
<evidence type="ECO:0000259" key="16">
    <source>
        <dbReference type="Pfam" id="PF03435"/>
    </source>
</evidence>
<dbReference type="FunFam" id="3.40.50.720:FF:000084">
    <property type="entry name" value="Short-chain dehydrogenase reductase"/>
    <property type="match status" value="1"/>
</dbReference>
<dbReference type="InterPro" id="IPR013786">
    <property type="entry name" value="AcylCoA_DH/ox_N"/>
</dbReference>
<dbReference type="InterPro" id="IPR046373">
    <property type="entry name" value="Acyl-CoA_Oxase/DH_mid-dom_sf"/>
</dbReference>
<dbReference type="InterPro" id="IPR008775">
    <property type="entry name" value="Phytyl_CoA_dOase-like"/>
</dbReference>
<dbReference type="CDD" id="cd05233">
    <property type="entry name" value="SDR_c"/>
    <property type="match status" value="1"/>
</dbReference>
<dbReference type="Pfam" id="PF02770">
    <property type="entry name" value="Acyl-CoA_dh_M"/>
    <property type="match status" value="1"/>
</dbReference>
<dbReference type="InterPro" id="IPR020845">
    <property type="entry name" value="AMP-binding_CS"/>
</dbReference>
<evidence type="ECO:0000256" key="3">
    <source>
        <dbReference type="ARBA" id="ARBA00009347"/>
    </source>
</evidence>
<dbReference type="GO" id="GO:0050660">
    <property type="term" value="F:flavin adenine dinucleotide binding"/>
    <property type="evidence" value="ECO:0007669"/>
    <property type="project" value="InterPro"/>
</dbReference>
<feature type="domain" description="Saccharopine dehydrogenase NADP binding" evidence="16">
    <location>
        <begin position="44"/>
        <end position="116"/>
    </location>
</feature>
<evidence type="ECO:0000256" key="9">
    <source>
        <dbReference type="ARBA" id="ARBA00023002"/>
    </source>
</evidence>
<dbReference type="CDD" id="cd06558">
    <property type="entry name" value="crotonase-like"/>
    <property type="match status" value="1"/>
</dbReference>
<dbReference type="InterPro" id="IPR009075">
    <property type="entry name" value="AcylCo_DH/oxidase_C"/>
</dbReference>
<evidence type="ECO:0000256" key="1">
    <source>
        <dbReference type="ARBA" id="ARBA00001974"/>
    </source>
</evidence>
<dbReference type="PROSITE" id="PS00061">
    <property type="entry name" value="ADH_SHORT"/>
    <property type="match status" value="1"/>
</dbReference>
<evidence type="ECO:0000256" key="2">
    <source>
        <dbReference type="ARBA" id="ARBA00006484"/>
    </source>
</evidence>
<dbReference type="PANTHER" id="PTHR43180">
    <property type="entry name" value="3-OXOACYL-(ACYL-CARRIER-PROTEIN) REDUCTASE (AFU_ORTHOLOGUE AFUA_6G11210)"/>
    <property type="match status" value="1"/>
</dbReference>
<dbReference type="SUPFAM" id="SSF56645">
    <property type="entry name" value="Acyl-CoA dehydrogenase NM domain-like"/>
    <property type="match status" value="1"/>
</dbReference>
<dbReference type="SUPFAM" id="SSF51735">
    <property type="entry name" value="NAD(P)-binding Rossmann-fold domains"/>
    <property type="match status" value="3"/>
</dbReference>
<dbReference type="CDD" id="cd04730">
    <property type="entry name" value="NPD_like"/>
    <property type="match status" value="1"/>
</dbReference>
<dbReference type="Gene3D" id="3.40.50.720">
    <property type="entry name" value="NAD(P)-binding Rossmann-like Domain"/>
    <property type="match status" value="3"/>
</dbReference>
<dbReference type="GO" id="GO:0016627">
    <property type="term" value="F:oxidoreductase activity, acting on the CH-CH group of donors"/>
    <property type="evidence" value="ECO:0007669"/>
    <property type="project" value="InterPro"/>
</dbReference>
<keyword evidence="4" id="KW-0596">Phosphopantetheine</keyword>
<dbReference type="Gene3D" id="1.10.540.10">
    <property type="entry name" value="Acyl-CoA dehydrogenase/oxidase, N-terminal domain"/>
    <property type="match status" value="1"/>
</dbReference>
<dbReference type="Pfam" id="PF13193">
    <property type="entry name" value="AMP-binding_C"/>
    <property type="match status" value="1"/>
</dbReference>
<evidence type="ECO:0000256" key="8">
    <source>
        <dbReference type="ARBA" id="ARBA00022827"/>
    </source>
</evidence>
<dbReference type="SUPFAM" id="SSF51197">
    <property type="entry name" value="Clavaminate synthase-like"/>
    <property type="match status" value="1"/>
</dbReference>
<proteinExistence type="inferred from homology"/>
<dbReference type="Pfam" id="PF00378">
    <property type="entry name" value="ECH_1"/>
    <property type="match status" value="1"/>
</dbReference>
<dbReference type="SUPFAM" id="SSF47203">
    <property type="entry name" value="Acyl-CoA dehydrogenase C-terminal domain-like"/>
    <property type="match status" value="1"/>
</dbReference>
<dbReference type="SUPFAM" id="SSF52096">
    <property type="entry name" value="ClpP/crotonase"/>
    <property type="match status" value="1"/>
</dbReference>
<evidence type="ECO:0000256" key="11">
    <source>
        <dbReference type="ARBA" id="ARBA00023098"/>
    </source>
</evidence>
<evidence type="ECO:0000256" key="5">
    <source>
        <dbReference type="ARBA" id="ARBA00022553"/>
    </source>
</evidence>
<dbReference type="SUPFAM" id="SSF53474">
    <property type="entry name" value="alpha/beta-Hydrolases"/>
    <property type="match status" value="1"/>
</dbReference>
<dbReference type="FunFam" id="2.40.110.10:FF:000014">
    <property type="entry name" value="Probable acyl-CoA dehydrogenase"/>
    <property type="match status" value="1"/>
</dbReference>
<evidence type="ECO:0000256" key="6">
    <source>
        <dbReference type="ARBA" id="ARBA00022630"/>
    </source>
</evidence>
<evidence type="ECO:0000256" key="10">
    <source>
        <dbReference type="ARBA" id="ARBA00023027"/>
    </source>
</evidence>
<dbReference type="GO" id="GO:0018580">
    <property type="term" value="F:nitronate monooxygenase activity"/>
    <property type="evidence" value="ECO:0007669"/>
    <property type="project" value="InterPro"/>
</dbReference>
<feature type="domain" description="Acyl-CoA oxidase/dehydrogenase middle" evidence="14">
    <location>
        <begin position="1391"/>
        <end position="1490"/>
    </location>
</feature>
<evidence type="ECO:0000313" key="19">
    <source>
        <dbReference type="Proteomes" id="UP000649617"/>
    </source>
</evidence>
<dbReference type="Pfam" id="PF03435">
    <property type="entry name" value="Sacchrp_dh_NADP"/>
    <property type="match status" value="1"/>
</dbReference>
<keyword evidence="7" id="KW-0288">FMN</keyword>
<dbReference type="InterPro" id="IPR037069">
    <property type="entry name" value="AcylCoA_DH/ox_N_sf"/>
</dbReference>
<dbReference type="InterPro" id="IPR013785">
    <property type="entry name" value="Aldolase_TIM"/>
</dbReference>
<feature type="domain" description="AMP-binding enzyme C-terminal" evidence="17">
    <location>
        <begin position="2698"/>
        <end position="2775"/>
    </location>
</feature>
<dbReference type="Gene3D" id="3.40.50.12780">
    <property type="entry name" value="N-terminal domain of ligase-like"/>
    <property type="match status" value="1"/>
</dbReference>
<dbReference type="Gene3D" id="2.40.110.10">
    <property type="entry name" value="Butyryl-CoA Dehydrogenase, subunit A, domain 2"/>
    <property type="match status" value="1"/>
</dbReference>
<dbReference type="InterPro" id="IPR002347">
    <property type="entry name" value="SDR_fam"/>
</dbReference>
<keyword evidence="10" id="KW-0520">NAD</keyword>
<comment type="caution">
    <text evidence="18">The sequence shown here is derived from an EMBL/GenBank/DDBJ whole genome shotgun (WGS) entry which is preliminary data.</text>
</comment>
<evidence type="ECO:0000256" key="7">
    <source>
        <dbReference type="ARBA" id="ARBA00022643"/>
    </source>
</evidence>
<dbReference type="Pfam" id="PF00441">
    <property type="entry name" value="Acyl-CoA_dh_1"/>
    <property type="match status" value="1"/>
</dbReference>
<dbReference type="PROSITE" id="PS00455">
    <property type="entry name" value="AMP_BINDING"/>
    <property type="match status" value="1"/>
</dbReference>
<evidence type="ECO:0000259" key="17">
    <source>
        <dbReference type="Pfam" id="PF13193"/>
    </source>
</evidence>
<evidence type="ECO:0000259" key="15">
    <source>
        <dbReference type="Pfam" id="PF02771"/>
    </source>
</evidence>
<comment type="similarity">
    <text evidence="3">Belongs to the acyl-CoA dehydrogenase family.</text>
</comment>
<dbReference type="InterPro" id="IPR029058">
    <property type="entry name" value="AB_hydrolase_fold"/>
</dbReference>
<comment type="cofactor">
    <cofactor evidence="1">
        <name>FAD</name>
        <dbReference type="ChEBI" id="CHEBI:57692"/>
    </cofactor>
</comment>
<feature type="domain" description="AMP-dependent synthetase/ligase" evidence="13">
    <location>
        <begin position="2290"/>
        <end position="2647"/>
    </location>
</feature>
<dbReference type="Gene3D" id="1.20.140.10">
    <property type="entry name" value="Butyryl-CoA Dehydrogenase, subunit A, domain 3"/>
    <property type="match status" value="1"/>
</dbReference>
<sequence>MPRDLDVVIWGATGYTGELAVAYLLGDGSRIRSFPCEQPAAPADLRWAVAGRSRSKLEALGAGVETIVCDADDKAGIEAFVKRARVVIGFAGPFQKYSDQVVEACAKYGTHWCDITGEIIWTRSLIDRFGDRARANGACIVNLCGYDSIPSDLGTLFAINALRSRAEYPLSPIRSVVNYQMGLEGGGGGSLQTMLVGMTEPMQLSGGVDRADPFLLGGEPAGGVREEDRPMKDAYFDEALDSWIGPFIMQGVNPLAVRRSSALLGYGSQFNYREVAACRNEEEAQRSVQFVTAPAQPEDLRRRIEEGTLPKPGEGPSPEARARARFQSTLVACNEAGESVTVTVTGAEVAYEETAKMAVEAGLALVYEAASCPGVVSGGGFLTPAACMGTVLIQRLHRAGIHFGVVSDAARRPAAEYAGEAIARSSRMAWKWELTVEQAIDRYGLDEHVRNIEEQGFTIVPPDQTGFSQREVEQAKQCILAEASKRTGVRWDEQHGALDEFIPGRHPPAYCYVTRTFEIDQVFRDFQTNPVLNTLHRGIIGDAFRMRTANGMWKWANADGWGPDHGLHTDTLGMIFDVHHPYVANVNWLLTDCEADDGPICFLPGSHKFGKLPQGNLTDELRQQIQPIEAEAGRLSGKVALITGGTSGIGAATAQLFIDEGAQIVIAGRSVEKGQALAKLLGNNALYVQADVTEEEDIAASIQAATNQFGRLDILFNNAGGPVGAPIDQLSQQHIDYGVRLLLSSVMLGTRHAIEPMKAAGGGCIINNSSIAAIRYRQGDVLYSALKAAVTHYTKMAGIELGPLGIRVNAISPGAIATPIFYGGSGRANTLSDEENERKMEKLKANLANAVPLKQTGLAHDIAEAALYLASDAGRFVNCHDLVVDGGRTSMFYEPNDCTGRSSATANPAREYSFEQYADDVISILNSLGVDVCHVWAMAWGSRAALAFCALQQARVRSAAFFDLSIGKADVEAQQQQSLVARKKQYAAGIVEEPAPLGWNQHNHPEEVPKALSAAARYDLRAAAANLALPVLVATGDHDPNLASSREFVAMTPSASLVVMPDVGHGSVLQRPGLTTAIYEDGATVIAADINEEGLADLENTLNYVVDVTDAIQVERMVEFAIEQTGRLDVLFNNAGLGYSTPLEASATGEFENHVAVHLFGAANGMRAAIPHMRRIGYGRIINTLSRAAEVDKPGTSAYAAAKAGVWALSRVAAQEVNDADICVNMLIPGPTNTSIWGRDMPNLQDAAETYPTAKMLASLPAGGPTGKVFWNEKEYSLFTTRAKKVARLCSHFPGEYWQNLDEKAEYPHEFVNQLTESGYLAALIPEIYGGAGLPIRAASVILETIHSHGCSAAASHAQMYTMGTVLRHGSDEQKQRYLPAIASGELRLQAFGVTEPTTGSDTTQLKTRAEKKGDQYIVNGQKIWTSRAHQSDLMLLLARTTPVDQVAKRTQGLSTFLVDLREVRGNGCEIRSIPTMINHNTTEVFFEDMAIPASALVGVEGEGFKNILSGMNAERILIASEALGDGRYFIDKGVAYANEREVFGRPIGQNQGIAFPLAQAYAQLEAAEMMIRKAAALYDSGQDCGEAANIAKYLASEAAWKAADETFQTFGGFAFAKEYQIERKWREVRLWRTAPISNNMVLNFLCQNVLGLKRNMKSPICELLGIEFPLVAFTHCRDVVVEVSKAGGMGVLGAAGFSPEQLEIELNWIDEHIDGLPYGVDLIAPTSLAASDDDTGESLQARVPDEHRDYAINVLAQYDIDAGDVYENSRTGVASGFLTENKATNIIDVAFSHPIKLIANALGVPPRYMLEMGKARGVATAALVGAKEHATKQVEAGVDILVVAGTEAGGHCGEVSTLVLVPEVVDAVKGSDVCILAAGGIVRGRQMAACMAMGAHGAWTGSMWLTTTEAETSPVVKEKYTQASSRHTVRSKYRTGKYSRQLRSAWTDAWESEEAPESLPMPLMSLVSEPALRRVTKLAEGGHQGARSLATFFVGQGVGLMNEIQDSRTVVREFMEDYLEATDRLAATLESLMADEESHGVLREINEGRVRTLLFNRPEALNAMNNALFVAVRDALNKARKDDSVAAVILSGEGRAFCAGLDLAAVGEEGSGQFPGMFAALNSFDKPLIGAVNGLGVGVGMTMLAYCDLVVMAQDAKLRTPFPQLGLAPEAGSSYTFPARLGWQNAAYVLMSGRWFSAQECLDMGLIWKVTSADSVMPEAQQVALELAANPIPSLIATKSLMLAAGRQEGAMAAHKKENDAYAVLMGGPANAEAFLAFKEKRDINWLMAQWAERSPDKICFIWCPFEGEEQSWTYKKLYDDAGRLAAGLQQRGVKAGDFVIIHLDNSPEFVLSWFACARIGAVAVSTNTRSVARDLEYFSEVTEAVCAITQPEYAAMIRGACPGLNFVSVTDNDAGSPKQQDAVLPFKALFSDAPAEAVAIDPARNLSVQFTSGTTSRPKAVLWTHANGLWAGKTSAIHMRLRTEDVTLIYMPLFHTNAQGYSMLSTFWSGGTIVVQPKFSTSRFWDVSLRHEVSWVSMIPFSVNALMAQPVPEHKQRFWGMGARVPAIEQHFGVNMIGWWGMTETLTQGIVTDLDHPGPQGTIGRVAPEYEIQLRKANGDLAGQGEKGALFIRGVRGVTLFKEYYRHPDANEKSFDENGWFETGDLVRMDEEGWLFFADRAKDMLKVGAENVAASEIETVIMQTGIVKECAVVAQKHYMLDEVPVVFVILNDAGLALEEAAVKEKIISLCEEFLADFKVVRDVHIVDELPRSTLEKVFFEYCQPNAASANARISLIGSGLPGKLVSCCINQNSIEFIYVCSVAFVHGKMPKRFRVVVI</sequence>
<dbReference type="Gene3D" id="2.60.120.620">
    <property type="entry name" value="q2cbj1_9rhob like domain"/>
    <property type="match status" value="1"/>
</dbReference>
<dbReference type="InterPro" id="IPR006091">
    <property type="entry name" value="Acyl-CoA_Oxase/DH_mid-dom"/>
</dbReference>
<dbReference type="InterPro" id="IPR036291">
    <property type="entry name" value="NAD(P)-bd_dom_sf"/>
</dbReference>
<gene>
    <name evidence="18" type="ORF">SPIL2461_LOCUS15974</name>
</gene>
<dbReference type="InterPro" id="IPR042099">
    <property type="entry name" value="ANL_N_sf"/>
</dbReference>
<dbReference type="Gene3D" id="3.90.226.10">
    <property type="entry name" value="2-enoyl-CoA Hydratase, Chain A, domain 1"/>
    <property type="match status" value="1"/>
</dbReference>
<evidence type="ECO:0000313" key="18">
    <source>
        <dbReference type="EMBL" id="CAE7601838.1"/>
    </source>
</evidence>
<name>A0A812V505_SYMPI</name>
<keyword evidence="5" id="KW-0597">Phosphoprotein</keyword>
<dbReference type="InterPro" id="IPR036250">
    <property type="entry name" value="AcylCo_DH-like_C"/>
</dbReference>
<reference evidence="18" key="1">
    <citation type="submission" date="2021-02" db="EMBL/GenBank/DDBJ databases">
        <authorList>
            <person name="Dougan E. K."/>
            <person name="Rhodes N."/>
            <person name="Thang M."/>
            <person name="Chan C."/>
        </authorList>
    </citation>
    <scope>NUCLEOTIDE SEQUENCE</scope>
</reference>
<keyword evidence="19" id="KW-1185">Reference proteome</keyword>
<dbReference type="InterPro" id="IPR009100">
    <property type="entry name" value="AcylCoA_DH/oxidase_NM_dom_sf"/>
</dbReference>
<dbReference type="SUPFAM" id="SSF51412">
    <property type="entry name" value="Inosine monophosphate dehydrogenase (IMPDH)"/>
    <property type="match status" value="1"/>
</dbReference>
<dbReference type="Pfam" id="PF00501">
    <property type="entry name" value="AMP-binding"/>
    <property type="match status" value="1"/>
</dbReference>
<dbReference type="Proteomes" id="UP000649617">
    <property type="component" value="Unassembled WGS sequence"/>
</dbReference>
<dbReference type="InterPro" id="IPR001753">
    <property type="entry name" value="Enoyl-CoA_hydra/iso"/>
</dbReference>
<dbReference type="InterPro" id="IPR000873">
    <property type="entry name" value="AMP-dep_synth/lig_dom"/>
</dbReference>
<keyword evidence="11" id="KW-0443">Lipid metabolism</keyword>
<keyword evidence="9" id="KW-0560">Oxidoreductase</keyword>
<dbReference type="OrthoDB" id="10265891at2759"/>
<dbReference type="Pfam" id="PF05721">
    <property type="entry name" value="PhyH"/>
    <property type="match status" value="1"/>
</dbReference>
<dbReference type="PRINTS" id="PR00081">
    <property type="entry name" value="GDHRDH"/>
</dbReference>
<dbReference type="Gene3D" id="3.20.20.70">
    <property type="entry name" value="Aldolase class I"/>
    <property type="match status" value="1"/>
</dbReference>
<dbReference type="Gene3D" id="3.30.300.30">
    <property type="match status" value="1"/>
</dbReference>
<dbReference type="GO" id="GO:0006629">
    <property type="term" value="P:lipid metabolic process"/>
    <property type="evidence" value="ECO:0007669"/>
    <property type="project" value="UniProtKB-KW"/>
</dbReference>
<comment type="similarity">
    <text evidence="2">Belongs to the short-chain dehydrogenases/reductases (SDR) family.</text>
</comment>
<dbReference type="InterPro" id="IPR020904">
    <property type="entry name" value="Sc_DH/Rdtase_CS"/>
</dbReference>
<dbReference type="Pfam" id="PF03060">
    <property type="entry name" value="NMO"/>
    <property type="match status" value="1"/>
</dbReference>
<feature type="domain" description="Acyl-CoA dehydrogenase/oxidase N-terminal" evidence="15">
    <location>
        <begin position="1291"/>
        <end position="1386"/>
    </location>
</feature>
<dbReference type="Gene3D" id="3.40.50.1820">
    <property type="entry name" value="alpha/beta hydrolase"/>
    <property type="match status" value="1"/>
</dbReference>
<dbReference type="FunFam" id="1.20.140.10:FF:000012">
    <property type="entry name" value="Acyl-CoA dehydrogenase fadE12"/>
    <property type="match status" value="1"/>
</dbReference>
<feature type="domain" description="Acyl-CoA dehydrogenase/oxidase C-terminal" evidence="12">
    <location>
        <begin position="1502"/>
        <end position="1634"/>
    </location>
</feature>